<dbReference type="GO" id="GO:0000155">
    <property type="term" value="F:phosphorelay sensor kinase activity"/>
    <property type="evidence" value="ECO:0007669"/>
    <property type="project" value="InterPro"/>
</dbReference>
<dbReference type="InterPro" id="IPR004358">
    <property type="entry name" value="Sig_transdc_His_kin-like_C"/>
</dbReference>
<feature type="domain" description="Histidine kinase" evidence="7">
    <location>
        <begin position="542"/>
        <end position="760"/>
    </location>
</feature>
<dbReference type="PRINTS" id="PR00344">
    <property type="entry name" value="BCTRLSENSOR"/>
</dbReference>
<dbReference type="SUPFAM" id="SSF47384">
    <property type="entry name" value="Homodimeric domain of signal transducing histidine kinase"/>
    <property type="match status" value="1"/>
</dbReference>
<dbReference type="SMART" id="SM00388">
    <property type="entry name" value="HisKA"/>
    <property type="match status" value="1"/>
</dbReference>
<dbReference type="InterPro" id="IPR013655">
    <property type="entry name" value="PAS_fold_3"/>
</dbReference>
<dbReference type="RefSeq" id="WP_183700190.1">
    <property type="nucleotide sequence ID" value="NZ_JACHFE010000002.1"/>
</dbReference>
<reference evidence="9 10" key="1">
    <citation type="submission" date="2020-08" db="EMBL/GenBank/DDBJ databases">
        <title>Genomic Encyclopedia of Type Strains, Phase IV (KMG-IV): sequencing the most valuable type-strain genomes for metagenomic binning, comparative biology and taxonomic classification.</title>
        <authorList>
            <person name="Goeker M."/>
        </authorList>
    </citation>
    <scope>NUCLEOTIDE SEQUENCE [LARGE SCALE GENOMIC DNA]</scope>
    <source>
        <strain evidence="9 10">DSM 22359</strain>
    </source>
</reference>
<organism evidence="9 10">
    <name type="scientific">Marinobacter oulmenensis</name>
    <dbReference type="NCBI Taxonomy" id="643747"/>
    <lineage>
        <taxon>Bacteria</taxon>
        <taxon>Pseudomonadati</taxon>
        <taxon>Pseudomonadota</taxon>
        <taxon>Gammaproteobacteria</taxon>
        <taxon>Pseudomonadales</taxon>
        <taxon>Marinobacteraceae</taxon>
        <taxon>Marinobacter</taxon>
    </lineage>
</organism>
<evidence type="ECO:0000256" key="1">
    <source>
        <dbReference type="ARBA" id="ARBA00000085"/>
    </source>
</evidence>
<feature type="domain" description="PAC" evidence="8">
    <location>
        <begin position="473"/>
        <end position="524"/>
    </location>
</feature>
<dbReference type="InterPro" id="IPR000700">
    <property type="entry name" value="PAS-assoc_C"/>
</dbReference>
<evidence type="ECO:0000313" key="10">
    <source>
        <dbReference type="Proteomes" id="UP000591735"/>
    </source>
</evidence>
<dbReference type="InterPro" id="IPR005467">
    <property type="entry name" value="His_kinase_dom"/>
</dbReference>
<dbReference type="Pfam" id="PF02518">
    <property type="entry name" value="HATPase_c"/>
    <property type="match status" value="1"/>
</dbReference>
<evidence type="ECO:0000256" key="5">
    <source>
        <dbReference type="ARBA" id="ARBA00022777"/>
    </source>
</evidence>
<dbReference type="InterPro" id="IPR036097">
    <property type="entry name" value="HisK_dim/P_sf"/>
</dbReference>
<name>A0A840UGY5_9GAMM</name>
<feature type="transmembrane region" description="Helical" evidence="6">
    <location>
        <begin position="95"/>
        <end position="118"/>
    </location>
</feature>
<evidence type="ECO:0000259" key="8">
    <source>
        <dbReference type="PROSITE" id="PS50113"/>
    </source>
</evidence>
<dbReference type="InterPro" id="IPR052162">
    <property type="entry name" value="Sensor_kinase/Photoreceptor"/>
</dbReference>
<dbReference type="CDD" id="cd00082">
    <property type="entry name" value="HisKA"/>
    <property type="match status" value="1"/>
</dbReference>
<dbReference type="SMART" id="SM00086">
    <property type="entry name" value="PAC"/>
    <property type="match status" value="3"/>
</dbReference>
<dbReference type="SUPFAM" id="SSF55874">
    <property type="entry name" value="ATPase domain of HSP90 chaperone/DNA topoisomerase II/histidine kinase"/>
    <property type="match status" value="1"/>
</dbReference>
<dbReference type="SUPFAM" id="SSF55785">
    <property type="entry name" value="PYP-like sensor domain (PAS domain)"/>
    <property type="match status" value="2"/>
</dbReference>
<dbReference type="InterPro" id="IPR036890">
    <property type="entry name" value="HATPase_C_sf"/>
</dbReference>
<keyword evidence="5" id="KW-0418">Kinase</keyword>
<comment type="catalytic activity">
    <reaction evidence="1">
        <text>ATP + protein L-histidine = ADP + protein N-phospho-L-histidine.</text>
        <dbReference type="EC" id="2.7.13.3"/>
    </reaction>
</comment>
<keyword evidence="6" id="KW-0472">Membrane</keyword>
<dbReference type="InterPro" id="IPR001610">
    <property type="entry name" value="PAC"/>
</dbReference>
<dbReference type="InterPro" id="IPR003594">
    <property type="entry name" value="HATPase_dom"/>
</dbReference>
<dbReference type="Gene3D" id="3.30.450.20">
    <property type="entry name" value="PAS domain"/>
    <property type="match status" value="2"/>
</dbReference>
<evidence type="ECO:0000259" key="7">
    <source>
        <dbReference type="PROSITE" id="PS50109"/>
    </source>
</evidence>
<keyword evidence="4" id="KW-0808">Transferase</keyword>
<dbReference type="SMART" id="SM00387">
    <property type="entry name" value="HATPase_c"/>
    <property type="match status" value="1"/>
</dbReference>
<evidence type="ECO:0000256" key="4">
    <source>
        <dbReference type="ARBA" id="ARBA00022679"/>
    </source>
</evidence>
<evidence type="ECO:0000256" key="2">
    <source>
        <dbReference type="ARBA" id="ARBA00012438"/>
    </source>
</evidence>
<evidence type="ECO:0000313" key="9">
    <source>
        <dbReference type="EMBL" id="MBB5320416.1"/>
    </source>
</evidence>
<proteinExistence type="predicted"/>
<dbReference type="PROSITE" id="PS50109">
    <property type="entry name" value="HIS_KIN"/>
    <property type="match status" value="1"/>
</dbReference>
<dbReference type="EMBL" id="JACHFE010000002">
    <property type="protein sequence ID" value="MBB5320416.1"/>
    <property type="molecule type" value="Genomic_DNA"/>
</dbReference>
<dbReference type="Gene3D" id="1.10.287.130">
    <property type="match status" value="1"/>
</dbReference>
<dbReference type="Pfam" id="PF08447">
    <property type="entry name" value="PAS_3"/>
    <property type="match status" value="2"/>
</dbReference>
<dbReference type="PROSITE" id="PS50113">
    <property type="entry name" value="PAC"/>
    <property type="match status" value="2"/>
</dbReference>
<accession>A0A840UGY5</accession>
<gene>
    <name evidence="9" type="ORF">HNR38_000888</name>
</gene>
<dbReference type="CDD" id="cd00130">
    <property type="entry name" value="PAS"/>
    <property type="match status" value="2"/>
</dbReference>
<dbReference type="AlphaFoldDB" id="A0A840UGY5"/>
<keyword evidence="10" id="KW-1185">Reference proteome</keyword>
<comment type="caution">
    <text evidence="9">The sequence shown here is derived from an EMBL/GenBank/DDBJ whole genome shotgun (WGS) entry which is preliminary data.</text>
</comment>
<dbReference type="PANTHER" id="PTHR43304">
    <property type="entry name" value="PHYTOCHROME-LIKE PROTEIN CPH1"/>
    <property type="match status" value="1"/>
</dbReference>
<dbReference type="NCBIfam" id="TIGR00229">
    <property type="entry name" value="sensory_box"/>
    <property type="match status" value="1"/>
</dbReference>
<feature type="domain" description="PAC" evidence="8">
    <location>
        <begin position="340"/>
        <end position="393"/>
    </location>
</feature>
<dbReference type="PANTHER" id="PTHR43304:SF1">
    <property type="entry name" value="PAC DOMAIN-CONTAINING PROTEIN"/>
    <property type="match status" value="1"/>
</dbReference>
<dbReference type="SMART" id="SM00091">
    <property type="entry name" value="PAS"/>
    <property type="match status" value="2"/>
</dbReference>
<dbReference type="InterPro" id="IPR003661">
    <property type="entry name" value="HisK_dim/P_dom"/>
</dbReference>
<dbReference type="Gene3D" id="3.30.565.10">
    <property type="entry name" value="Histidine kinase-like ATPase, C-terminal domain"/>
    <property type="match status" value="1"/>
</dbReference>
<sequence length="767" mass="86892">MLRARANIFYPLAHSTDRYPEWALAAMSHVPMEQIRRVSNALLSQDSPLHSQESPVRFAPPQNYLSVEAAARALNLPPFDDDSLWQQIHDRFGPYLWLIVVLTLALFATIATLLILYLKKNRLFHHFNALFCFSPSAKLLLQVSAGGLPVISEANHTATSLFGFGEPKDLVGTDLFALSPLHQPDGETSTTKAARLLASTGETPRKFFWEHRSVTGRTLLTQVTLLRLSGDRFVDTLTEQPLYLAAIEDVTQQTLDHQALEDERNTLQNILWGTAAGTWEWNVQTGETRLNDRWADMVGYLLEELQPTTIDTWRTLCHPEDLEHSKSVLDSHFRGELESYDVEIRLRHKSGHWVWVRDRGRVVSRSESGEPLLMAGTHSDITQRKEAETRVNELVSQLRKHAALLPGALYQYCQQPDGRTSFPYASQGIYSIYGVHPEQVKNDASPVFKVIDQRDFGAVVKTIQDSLENLTTWRATYRINHPDGHLLWVSGIASPERLADGSTIWHGYLHDVTEEHAIQEQLDQYRESLEQSNRELEHFAYATSHDLRQPLRMVTSYAQLLERHLGGTLDKDGATMLHYLIDGAQRIDGMLLSLLAYSRVGRKGQPMQWMPLKNALDEALHFLNPDIEASGADIRVSGDWPEVMASPDEMTRLLQNLIHNAKKYRRPNCKPVIEILARATPDEKYREIRVCDNGIGIAPEQADRLFHIFQRLHTRSDYEGHGVGLAICRKIVERHGGKIRVESPGDDRGCCFIFTLPATPPAEDDSL</sequence>
<evidence type="ECO:0000256" key="3">
    <source>
        <dbReference type="ARBA" id="ARBA00022553"/>
    </source>
</evidence>
<evidence type="ECO:0000256" key="6">
    <source>
        <dbReference type="SAM" id="Phobius"/>
    </source>
</evidence>
<dbReference type="InterPro" id="IPR035965">
    <property type="entry name" value="PAS-like_dom_sf"/>
</dbReference>
<dbReference type="Proteomes" id="UP000591735">
    <property type="component" value="Unassembled WGS sequence"/>
</dbReference>
<protein>
    <recommendedName>
        <fullName evidence="2">histidine kinase</fullName>
        <ecNumber evidence="2">2.7.13.3</ecNumber>
    </recommendedName>
</protein>
<keyword evidence="3" id="KW-0597">Phosphoprotein</keyword>
<dbReference type="EC" id="2.7.13.3" evidence="2"/>
<keyword evidence="6" id="KW-1133">Transmembrane helix</keyword>
<dbReference type="Pfam" id="PF00512">
    <property type="entry name" value="HisKA"/>
    <property type="match status" value="1"/>
</dbReference>
<dbReference type="InterPro" id="IPR000014">
    <property type="entry name" value="PAS"/>
</dbReference>
<keyword evidence="6" id="KW-0812">Transmembrane</keyword>